<organism evidence="3 4">
    <name type="scientific">Rhizophagus irregularis</name>
    <dbReference type="NCBI Taxonomy" id="588596"/>
    <lineage>
        <taxon>Eukaryota</taxon>
        <taxon>Fungi</taxon>
        <taxon>Fungi incertae sedis</taxon>
        <taxon>Mucoromycota</taxon>
        <taxon>Glomeromycotina</taxon>
        <taxon>Glomeromycetes</taxon>
        <taxon>Glomerales</taxon>
        <taxon>Glomeraceae</taxon>
        <taxon>Rhizophagus</taxon>
    </lineage>
</organism>
<feature type="region of interest" description="Disordered" evidence="2">
    <location>
        <begin position="1"/>
        <end position="21"/>
    </location>
</feature>
<evidence type="ECO:0000256" key="2">
    <source>
        <dbReference type="SAM" id="MobiDB-lite"/>
    </source>
</evidence>
<reference evidence="3 4" key="2">
    <citation type="submission" date="2017-10" db="EMBL/GenBank/DDBJ databases">
        <title>Genome analyses suggest a sexual origin of heterokaryosis in a supposedly ancient asexual fungus.</title>
        <authorList>
            <person name="Corradi N."/>
            <person name="Sedzielewska K."/>
            <person name="Noel J."/>
            <person name="Charron P."/>
            <person name="Farinelli L."/>
            <person name="Marton T."/>
            <person name="Kruger M."/>
            <person name="Pelin A."/>
            <person name="Brachmann A."/>
            <person name="Corradi N."/>
        </authorList>
    </citation>
    <scope>NUCLEOTIDE SEQUENCE [LARGE SCALE GENOMIC DNA]</scope>
    <source>
        <strain evidence="3 4">A1</strain>
    </source>
</reference>
<name>A0A2N0R1U9_9GLOM</name>
<accession>A0A2N0R1U9</accession>
<feature type="coiled-coil region" evidence="1">
    <location>
        <begin position="48"/>
        <end position="103"/>
    </location>
</feature>
<protein>
    <submittedName>
        <fullName evidence="3">Uncharacterized protein</fullName>
    </submittedName>
</protein>
<evidence type="ECO:0000313" key="4">
    <source>
        <dbReference type="Proteomes" id="UP000232688"/>
    </source>
</evidence>
<dbReference type="EMBL" id="LLXH01001872">
    <property type="protein sequence ID" value="PKC57278.1"/>
    <property type="molecule type" value="Genomic_DNA"/>
</dbReference>
<keyword evidence="1" id="KW-0175">Coiled coil</keyword>
<dbReference type="AlphaFoldDB" id="A0A2N0R1U9"/>
<gene>
    <name evidence="3" type="ORF">RhiirA1_472728</name>
</gene>
<evidence type="ECO:0000313" key="3">
    <source>
        <dbReference type="EMBL" id="PKC57278.1"/>
    </source>
</evidence>
<sequence>MSTSTPIPVYIPSEPTGPPPRDLHNMNNIPLVARSHGFHRCKKTYEKRDTLKVERDRSRKERDELQDELEVQTGLLSFTQNELNIVQNTITGLEANLAELECEFGSIWITNRHLQQQYNLMRGERNRAIGERNRVLGEHNATRNWLVYANNRVLFGIQTLGRLRNQLFQQITTLRI</sequence>
<dbReference type="VEuPathDB" id="FungiDB:RhiirA1_472728"/>
<dbReference type="Proteomes" id="UP000232688">
    <property type="component" value="Unassembled WGS sequence"/>
</dbReference>
<proteinExistence type="predicted"/>
<reference evidence="3 4" key="1">
    <citation type="submission" date="2017-10" db="EMBL/GenBank/DDBJ databases">
        <title>Extensive intraspecific genome diversity in a model arbuscular mycorrhizal fungus.</title>
        <authorList>
            <person name="Chen E.C.H."/>
            <person name="Morin E."/>
            <person name="Baudet D."/>
            <person name="Noel J."/>
            <person name="Ndikumana S."/>
            <person name="Charron P."/>
            <person name="St-Onge C."/>
            <person name="Giorgi J."/>
            <person name="Grigoriev I.V."/>
            <person name="Roux C."/>
            <person name="Martin F.M."/>
            <person name="Corradi N."/>
        </authorList>
    </citation>
    <scope>NUCLEOTIDE SEQUENCE [LARGE SCALE GENOMIC DNA]</scope>
    <source>
        <strain evidence="3 4">A1</strain>
    </source>
</reference>
<evidence type="ECO:0000256" key="1">
    <source>
        <dbReference type="SAM" id="Coils"/>
    </source>
</evidence>
<comment type="caution">
    <text evidence="3">The sequence shown here is derived from an EMBL/GenBank/DDBJ whole genome shotgun (WGS) entry which is preliminary data.</text>
</comment>